<keyword evidence="2" id="KW-1185">Reference proteome</keyword>
<dbReference type="EMBL" id="JARJLG010000003">
    <property type="protein sequence ID" value="KAJ7782340.1"/>
    <property type="molecule type" value="Genomic_DNA"/>
</dbReference>
<gene>
    <name evidence="1" type="ORF">DFH07DRAFT_790312</name>
</gene>
<name>A0AAD7KFR8_9AGAR</name>
<accession>A0AAD7KFR8</accession>
<evidence type="ECO:0000313" key="2">
    <source>
        <dbReference type="Proteomes" id="UP001215280"/>
    </source>
</evidence>
<dbReference type="Proteomes" id="UP001215280">
    <property type="component" value="Unassembled WGS sequence"/>
</dbReference>
<comment type="caution">
    <text evidence="1">The sequence shown here is derived from an EMBL/GenBank/DDBJ whole genome shotgun (WGS) entry which is preliminary data.</text>
</comment>
<evidence type="ECO:0000313" key="1">
    <source>
        <dbReference type="EMBL" id="KAJ7782340.1"/>
    </source>
</evidence>
<proteinExistence type="predicted"/>
<reference evidence="1" key="1">
    <citation type="submission" date="2023-03" db="EMBL/GenBank/DDBJ databases">
        <title>Massive genome expansion in bonnet fungi (Mycena s.s.) driven by repeated elements and novel gene families across ecological guilds.</title>
        <authorList>
            <consortium name="Lawrence Berkeley National Laboratory"/>
            <person name="Harder C.B."/>
            <person name="Miyauchi S."/>
            <person name="Viragh M."/>
            <person name="Kuo A."/>
            <person name="Thoen E."/>
            <person name="Andreopoulos B."/>
            <person name="Lu D."/>
            <person name="Skrede I."/>
            <person name="Drula E."/>
            <person name="Henrissat B."/>
            <person name="Morin E."/>
            <person name="Kohler A."/>
            <person name="Barry K."/>
            <person name="LaButti K."/>
            <person name="Morin E."/>
            <person name="Salamov A."/>
            <person name="Lipzen A."/>
            <person name="Mereny Z."/>
            <person name="Hegedus B."/>
            <person name="Baldrian P."/>
            <person name="Stursova M."/>
            <person name="Weitz H."/>
            <person name="Taylor A."/>
            <person name="Grigoriev I.V."/>
            <person name="Nagy L.G."/>
            <person name="Martin F."/>
            <person name="Kauserud H."/>
        </authorList>
    </citation>
    <scope>NUCLEOTIDE SEQUENCE</scope>
    <source>
        <strain evidence="1">CBHHK188m</strain>
    </source>
</reference>
<sequence length="179" mass="20147">MSVRYAATAYLRRTYALQLDIIDSYVLPQACTPQPRVSEQGICVHELFSDIHCKEGLCTSRSGMHTKMRAAAWPRYGNVSGRDTEPNCLNHSQQQTIQQNSEEYLWRNVVTTTYMSSVAAKMWGINSVRVVHELIAEVSRGGNEVEGEDRTRVSGRMVPAVKSPVRKFIPDGIQMENTP</sequence>
<protein>
    <submittedName>
        <fullName evidence="1">Uncharacterized protein</fullName>
    </submittedName>
</protein>
<organism evidence="1 2">
    <name type="scientific">Mycena maculata</name>
    <dbReference type="NCBI Taxonomy" id="230809"/>
    <lineage>
        <taxon>Eukaryota</taxon>
        <taxon>Fungi</taxon>
        <taxon>Dikarya</taxon>
        <taxon>Basidiomycota</taxon>
        <taxon>Agaricomycotina</taxon>
        <taxon>Agaricomycetes</taxon>
        <taxon>Agaricomycetidae</taxon>
        <taxon>Agaricales</taxon>
        <taxon>Marasmiineae</taxon>
        <taxon>Mycenaceae</taxon>
        <taxon>Mycena</taxon>
    </lineage>
</organism>
<dbReference type="AlphaFoldDB" id="A0AAD7KFR8"/>